<dbReference type="GO" id="GO:0003700">
    <property type="term" value="F:DNA-binding transcription factor activity"/>
    <property type="evidence" value="ECO:0007669"/>
    <property type="project" value="InterPro"/>
</dbReference>
<name>A0AAW3T4S8_9MICO</name>
<dbReference type="Gene3D" id="1.10.10.10">
    <property type="entry name" value="Winged helix-like DNA-binding domain superfamily/Winged helix DNA-binding domain"/>
    <property type="match status" value="1"/>
</dbReference>
<evidence type="ECO:0000259" key="5">
    <source>
        <dbReference type="PROSITE" id="PS50931"/>
    </source>
</evidence>
<gene>
    <name evidence="6" type="ORF">FHW23_001492</name>
</gene>
<dbReference type="AlphaFoldDB" id="A0AAW3T4S8"/>
<evidence type="ECO:0000313" key="6">
    <source>
        <dbReference type="EMBL" id="MBA8990246.1"/>
    </source>
</evidence>
<evidence type="ECO:0000256" key="1">
    <source>
        <dbReference type="ARBA" id="ARBA00009437"/>
    </source>
</evidence>
<keyword evidence="4" id="KW-0804">Transcription</keyword>
<evidence type="ECO:0000256" key="3">
    <source>
        <dbReference type="ARBA" id="ARBA00023125"/>
    </source>
</evidence>
<dbReference type="PROSITE" id="PS50931">
    <property type="entry name" value="HTH_LYSR"/>
    <property type="match status" value="1"/>
</dbReference>
<accession>A0AAW3T4S8</accession>
<dbReference type="GO" id="GO:0000976">
    <property type="term" value="F:transcription cis-regulatory region binding"/>
    <property type="evidence" value="ECO:0007669"/>
    <property type="project" value="TreeGrafter"/>
</dbReference>
<dbReference type="Pfam" id="PF03466">
    <property type="entry name" value="LysR_substrate"/>
    <property type="match status" value="1"/>
</dbReference>
<evidence type="ECO:0000256" key="2">
    <source>
        <dbReference type="ARBA" id="ARBA00023015"/>
    </source>
</evidence>
<dbReference type="InterPro" id="IPR036390">
    <property type="entry name" value="WH_DNA-bd_sf"/>
</dbReference>
<evidence type="ECO:0000313" key="7">
    <source>
        <dbReference type="Proteomes" id="UP000590225"/>
    </source>
</evidence>
<organism evidence="6 7">
    <name type="scientific">Curtobacterium pusillum</name>
    <dbReference type="NCBI Taxonomy" id="69373"/>
    <lineage>
        <taxon>Bacteria</taxon>
        <taxon>Bacillati</taxon>
        <taxon>Actinomycetota</taxon>
        <taxon>Actinomycetes</taxon>
        <taxon>Micrococcales</taxon>
        <taxon>Microbacteriaceae</taxon>
        <taxon>Curtobacterium</taxon>
    </lineage>
</organism>
<keyword evidence="3 6" id="KW-0238">DNA-binding</keyword>
<dbReference type="SUPFAM" id="SSF53850">
    <property type="entry name" value="Periplasmic binding protein-like II"/>
    <property type="match status" value="1"/>
</dbReference>
<dbReference type="InterPro" id="IPR005119">
    <property type="entry name" value="LysR_subst-bd"/>
</dbReference>
<dbReference type="InterPro" id="IPR036388">
    <property type="entry name" value="WH-like_DNA-bd_sf"/>
</dbReference>
<dbReference type="PANTHER" id="PTHR30126:SF39">
    <property type="entry name" value="HTH-TYPE TRANSCRIPTIONAL REGULATOR CYSL"/>
    <property type="match status" value="1"/>
</dbReference>
<dbReference type="InterPro" id="IPR000847">
    <property type="entry name" value="LysR_HTH_N"/>
</dbReference>
<dbReference type="SUPFAM" id="SSF46785">
    <property type="entry name" value="Winged helix' DNA-binding domain"/>
    <property type="match status" value="1"/>
</dbReference>
<sequence length="300" mass="31324">MPELPLDALHVLSAVADSGSVAAASARLGVSPQAVSARVRAVERRVGVRLFDRTTSGMSPTDDGRRVTAWADELLAAAAVFADRLDSLTPGPGRRIRVAASLTVAEHLVPSWMVESAATGDVVDLAVVNSSEVVERVRNGTVDLGFVETTDVPTDLESRVVARDELVLVVPPGHELARAGGVRLADLAAMPLIAREAGSGTRTSFERLCAEHGIARTAPPLHVVPTSAGVRAAVIAGSGPAVLSVLAVRDDIALGRVTQVRVEDVRLVRPLSAVWRSGSTLTGLARDFLDVALRTSAPGR</sequence>
<dbReference type="RefSeq" id="WP_182515720.1">
    <property type="nucleotide sequence ID" value="NZ_JACGXP010000002.1"/>
</dbReference>
<keyword evidence="2" id="KW-0805">Transcription regulation</keyword>
<evidence type="ECO:0000256" key="4">
    <source>
        <dbReference type="ARBA" id="ARBA00023163"/>
    </source>
</evidence>
<dbReference type="EMBL" id="JACGXP010000002">
    <property type="protein sequence ID" value="MBA8990246.1"/>
    <property type="molecule type" value="Genomic_DNA"/>
</dbReference>
<dbReference type="Pfam" id="PF00126">
    <property type="entry name" value="HTH_1"/>
    <property type="match status" value="1"/>
</dbReference>
<comment type="caution">
    <text evidence="6">The sequence shown here is derived from an EMBL/GenBank/DDBJ whole genome shotgun (WGS) entry which is preliminary data.</text>
</comment>
<feature type="domain" description="HTH lysR-type" evidence="5">
    <location>
        <begin position="4"/>
        <end position="61"/>
    </location>
</feature>
<reference evidence="6 7" key="1">
    <citation type="submission" date="2020-07" db="EMBL/GenBank/DDBJ databases">
        <title>Above-ground endophytic microbial communities from plants in different locations in the United States.</title>
        <authorList>
            <person name="Frank C."/>
        </authorList>
    </citation>
    <scope>NUCLEOTIDE SEQUENCE [LARGE SCALE GENOMIC DNA]</scope>
    <source>
        <strain evidence="6 7">WPL5_2</strain>
    </source>
</reference>
<dbReference type="Gene3D" id="3.40.190.10">
    <property type="entry name" value="Periplasmic binding protein-like II"/>
    <property type="match status" value="2"/>
</dbReference>
<dbReference type="PANTHER" id="PTHR30126">
    <property type="entry name" value="HTH-TYPE TRANSCRIPTIONAL REGULATOR"/>
    <property type="match status" value="1"/>
</dbReference>
<comment type="similarity">
    <text evidence="1">Belongs to the LysR transcriptional regulatory family.</text>
</comment>
<dbReference type="Proteomes" id="UP000590225">
    <property type="component" value="Unassembled WGS sequence"/>
</dbReference>
<protein>
    <submittedName>
        <fullName evidence="6">DNA-binding transcriptional LysR family regulator</fullName>
    </submittedName>
</protein>
<proteinExistence type="inferred from homology"/>